<dbReference type="EMBL" id="FOVG01000003">
    <property type="protein sequence ID" value="SFO14486.1"/>
    <property type="molecule type" value="Genomic_DNA"/>
</dbReference>
<dbReference type="AlphaFoldDB" id="A0A1I5ESX7"/>
<evidence type="ECO:0000256" key="2">
    <source>
        <dbReference type="SAM" id="SignalP"/>
    </source>
</evidence>
<dbReference type="OrthoDB" id="6548728at2"/>
<keyword evidence="4" id="KW-1185">Reference proteome</keyword>
<evidence type="ECO:0000313" key="3">
    <source>
        <dbReference type="EMBL" id="SFO14486.1"/>
    </source>
</evidence>
<dbReference type="Proteomes" id="UP000198968">
    <property type="component" value="Unassembled WGS sequence"/>
</dbReference>
<feature type="signal peptide" evidence="2">
    <location>
        <begin position="1"/>
        <end position="21"/>
    </location>
</feature>
<evidence type="ECO:0000256" key="1">
    <source>
        <dbReference type="ARBA" id="ARBA00035681"/>
    </source>
</evidence>
<organism evidence="3 4">
    <name type="scientific">Candidatus Pantoea varia</name>
    <dbReference type="NCBI Taxonomy" id="1881036"/>
    <lineage>
        <taxon>Bacteria</taxon>
        <taxon>Pseudomonadati</taxon>
        <taxon>Pseudomonadota</taxon>
        <taxon>Gammaproteobacteria</taxon>
        <taxon>Enterobacterales</taxon>
        <taxon>Erwiniaceae</taxon>
        <taxon>Pantoea</taxon>
    </lineage>
</organism>
<evidence type="ECO:0000313" key="4">
    <source>
        <dbReference type="Proteomes" id="UP000198968"/>
    </source>
</evidence>
<feature type="chain" id="PRO_5011499185" description="Uncharacterized protein YicS" evidence="2">
    <location>
        <begin position="22"/>
        <end position="102"/>
    </location>
</feature>
<gene>
    <name evidence="3" type="ORF">SAMN05428971_3091</name>
</gene>
<keyword evidence="2" id="KW-0732">Signal</keyword>
<accession>A0A1I5ESX7</accession>
<sequence>MNVIRNTLLILPLLSPLFVAAAPYDTLKFALRQQQITHDLRQKCQLPPSTSDEQLRQTFLNDKQNLKQNQATLNAAVQAMKNQDNPAYRERMAQVVCPPQTD</sequence>
<name>A0A1I5ESX7_9GAMM</name>
<proteinExistence type="predicted"/>
<dbReference type="RefSeq" id="WP_090965121.1">
    <property type="nucleotide sequence ID" value="NZ_FOVG01000003.1"/>
</dbReference>
<dbReference type="NCBIfam" id="NF041639">
    <property type="entry name" value="YicS_fam"/>
    <property type="match status" value="1"/>
</dbReference>
<dbReference type="InterPro" id="IPR048144">
    <property type="entry name" value="YicS_fam"/>
</dbReference>
<reference evidence="4" key="1">
    <citation type="submission" date="2016-10" db="EMBL/GenBank/DDBJ databases">
        <authorList>
            <person name="Varghese N."/>
            <person name="Submissions S."/>
        </authorList>
    </citation>
    <scope>NUCLEOTIDE SEQUENCE [LARGE SCALE GENOMIC DNA]</scope>
    <source>
        <strain evidence="4">OV426</strain>
    </source>
</reference>
<protein>
    <recommendedName>
        <fullName evidence="1">Uncharacterized protein YicS</fullName>
    </recommendedName>
</protein>